<dbReference type="Proteomes" id="UP000807469">
    <property type="component" value="Unassembled WGS sequence"/>
</dbReference>
<dbReference type="AlphaFoldDB" id="A0A9P5YV70"/>
<keyword evidence="1" id="KW-0472">Membrane</keyword>
<keyword evidence="1" id="KW-0812">Transmembrane</keyword>
<organism evidence="2 3">
    <name type="scientific">Pholiota conissans</name>
    <dbReference type="NCBI Taxonomy" id="109636"/>
    <lineage>
        <taxon>Eukaryota</taxon>
        <taxon>Fungi</taxon>
        <taxon>Dikarya</taxon>
        <taxon>Basidiomycota</taxon>
        <taxon>Agaricomycotina</taxon>
        <taxon>Agaricomycetes</taxon>
        <taxon>Agaricomycetidae</taxon>
        <taxon>Agaricales</taxon>
        <taxon>Agaricineae</taxon>
        <taxon>Strophariaceae</taxon>
        <taxon>Pholiota</taxon>
    </lineage>
</organism>
<evidence type="ECO:0000313" key="2">
    <source>
        <dbReference type="EMBL" id="KAF9474455.1"/>
    </source>
</evidence>
<sequence length="72" mass="8616">MRGTLDFMVVISRTTSGFIFIYLFLCRYMYFTYSSCFQIQFFVRFLRLSLSFFIVAFSFFESAFESSLVLTK</sequence>
<comment type="caution">
    <text evidence="2">The sequence shown here is derived from an EMBL/GenBank/DDBJ whole genome shotgun (WGS) entry which is preliminary data.</text>
</comment>
<evidence type="ECO:0000256" key="1">
    <source>
        <dbReference type="SAM" id="Phobius"/>
    </source>
</evidence>
<evidence type="ECO:0000313" key="3">
    <source>
        <dbReference type="Proteomes" id="UP000807469"/>
    </source>
</evidence>
<keyword evidence="3" id="KW-1185">Reference proteome</keyword>
<protein>
    <submittedName>
        <fullName evidence="2">Uncharacterized protein</fullName>
    </submittedName>
</protein>
<reference evidence="2" key="1">
    <citation type="submission" date="2020-11" db="EMBL/GenBank/DDBJ databases">
        <authorList>
            <consortium name="DOE Joint Genome Institute"/>
            <person name="Ahrendt S."/>
            <person name="Riley R."/>
            <person name="Andreopoulos W."/>
            <person name="Labutti K."/>
            <person name="Pangilinan J."/>
            <person name="Ruiz-Duenas F.J."/>
            <person name="Barrasa J.M."/>
            <person name="Sanchez-Garcia M."/>
            <person name="Camarero S."/>
            <person name="Miyauchi S."/>
            <person name="Serrano A."/>
            <person name="Linde D."/>
            <person name="Babiker R."/>
            <person name="Drula E."/>
            <person name="Ayuso-Fernandez I."/>
            <person name="Pacheco R."/>
            <person name="Padilla G."/>
            <person name="Ferreira P."/>
            <person name="Barriuso J."/>
            <person name="Kellner H."/>
            <person name="Castanera R."/>
            <person name="Alfaro M."/>
            <person name="Ramirez L."/>
            <person name="Pisabarro A.G."/>
            <person name="Kuo A."/>
            <person name="Tritt A."/>
            <person name="Lipzen A."/>
            <person name="He G."/>
            <person name="Yan M."/>
            <person name="Ng V."/>
            <person name="Cullen D."/>
            <person name="Martin F."/>
            <person name="Rosso M.-N."/>
            <person name="Henrissat B."/>
            <person name="Hibbett D."/>
            <person name="Martinez A.T."/>
            <person name="Grigoriev I.V."/>
        </authorList>
    </citation>
    <scope>NUCLEOTIDE SEQUENCE</scope>
    <source>
        <strain evidence="2">CIRM-BRFM 674</strain>
    </source>
</reference>
<keyword evidence="1" id="KW-1133">Transmembrane helix</keyword>
<feature type="transmembrane region" description="Helical" evidence="1">
    <location>
        <begin position="45"/>
        <end position="64"/>
    </location>
</feature>
<name>A0A9P5YV70_9AGAR</name>
<dbReference type="EMBL" id="MU155378">
    <property type="protein sequence ID" value="KAF9474455.1"/>
    <property type="molecule type" value="Genomic_DNA"/>
</dbReference>
<gene>
    <name evidence="2" type="ORF">BDN70DRAFT_314871</name>
</gene>
<proteinExistence type="predicted"/>
<feature type="transmembrane region" description="Helical" evidence="1">
    <location>
        <begin position="6"/>
        <end position="25"/>
    </location>
</feature>
<accession>A0A9P5YV70</accession>